<feature type="compositionally biased region" description="Basic and acidic residues" evidence="4">
    <location>
        <begin position="57"/>
        <end position="66"/>
    </location>
</feature>
<evidence type="ECO:0000256" key="1">
    <source>
        <dbReference type="ARBA" id="ARBA00004123"/>
    </source>
</evidence>
<dbReference type="GO" id="GO:0005730">
    <property type="term" value="C:nucleolus"/>
    <property type="evidence" value="ECO:0007669"/>
    <property type="project" value="TreeGrafter"/>
</dbReference>
<dbReference type="STRING" id="253628.A0A0D2AI18"/>
<reference evidence="6 7" key="1">
    <citation type="submission" date="2015-01" db="EMBL/GenBank/DDBJ databases">
        <title>The Genome Sequence of Ochroconis gallopava CBS43764.</title>
        <authorList>
            <consortium name="The Broad Institute Genomics Platform"/>
            <person name="Cuomo C."/>
            <person name="de Hoog S."/>
            <person name="Gorbushina A."/>
            <person name="Stielow B."/>
            <person name="Teixiera M."/>
            <person name="Abouelleil A."/>
            <person name="Chapman S.B."/>
            <person name="Priest M."/>
            <person name="Young S.K."/>
            <person name="Wortman J."/>
            <person name="Nusbaum C."/>
            <person name="Birren B."/>
        </authorList>
    </citation>
    <scope>NUCLEOTIDE SEQUENCE [LARGE SCALE GENOMIC DNA]</scope>
    <source>
        <strain evidence="6 7">CBS 43764</strain>
    </source>
</reference>
<gene>
    <name evidence="6" type="ORF">PV09_02714</name>
</gene>
<feature type="region of interest" description="Disordered" evidence="4">
    <location>
        <begin position="340"/>
        <end position="441"/>
    </location>
</feature>
<dbReference type="HOGENOM" id="CLU_038849_0_0_1"/>
<evidence type="ECO:0000256" key="3">
    <source>
        <dbReference type="ARBA" id="ARBA00038335"/>
    </source>
</evidence>
<evidence type="ECO:0000313" key="6">
    <source>
        <dbReference type="EMBL" id="KIW06240.1"/>
    </source>
</evidence>
<accession>A0A0D2AI18</accession>
<comment type="similarity">
    <text evidence="3">Belongs to the UTP5 family.</text>
</comment>
<dbReference type="GeneID" id="27310687"/>
<feature type="domain" description="Small-subunit processome Utp12" evidence="5">
    <location>
        <begin position="217"/>
        <end position="320"/>
    </location>
</feature>
<dbReference type="Pfam" id="PF04003">
    <property type="entry name" value="Utp12"/>
    <property type="match status" value="1"/>
</dbReference>
<dbReference type="Proteomes" id="UP000053259">
    <property type="component" value="Unassembled WGS sequence"/>
</dbReference>
<dbReference type="PANTHER" id="PTHR44267:SF1">
    <property type="entry name" value="WD REPEAT-CONTAINING PROTEIN 43"/>
    <property type="match status" value="1"/>
</dbReference>
<dbReference type="InterPro" id="IPR052414">
    <property type="entry name" value="U3_snoRNA-assoc_WDR"/>
</dbReference>
<comment type="subcellular location">
    <subcellularLocation>
        <location evidence="1">Nucleus</location>
    </subcellularLocation>
</comment>
<evidence type="ECO:0000256" key="4">
    <source>
        <dbReference type="SAM" id="MobiDB-lite"/>
    </source>
</evidence>
<dbReference type="PANTHER" id="PTHR44267">
    <property type="entry name" value="WD REPEAT-CONTAINING PROTEIN 43"/>
    <property type="match status" value="1"/>
</dbReference>
<name>A0A0D2AI18_9PEZI</name>
<dbReference type="OrthoDB" id="30195at2759"/>
<feature type="region of interest" description="Disordered" evidence="4">
    <location>
        <begin position="1"/>
        <end position="144"/>
    </location>
</feature>
<dbReference type="InterPro" id="IPR007148">
    <property type="entry name" value="SSU_processome_Utp12"/>
</dbReference>
<feature type="compositionally biased region" description="Acidic residues" evidence="4">
    <location>
        <begin position="340"/>
        <end position="361"/>
    </location>
</feature>
<evidence type="ECO:0000256" key="2">
    <source>
        <dbReference type="ARBA" id="ARBA00023242"/>
    </source>
</evidence>
<evidence type="ECO:0000313" key="7">
    <source>
        <dbReference type="Proteomes" id="UP000053259"/>
    </source>
</evidence>
<sequence length="441" mass="47686">MAKSRARPAAAEDSAVPPPAKRRKPLPDARSTGFEDILLSNKKAGKKLAPAHTTKSRPSDASRVNDEGAVVNTPNGNADVIRSRPQKPNVDTISISSDDSSDDFDLDEDRDGEQDNITRAHAKVEGAPNGVEHNDDGKHSEDEDAADVADNISADENDGDEATFGERLAAQQAEPIDVEAALIPMEGEATDKTSKVRQLIPTGATFSTVLTQALRTNDTTLLESCFETHDLESVRNTLSRIDSTLVIGLMTKIAEKISRRPGRLGNLMVWIQWIIIAHGGYLAGQPDVVKQLAVLQRVIKARADGLQPLLQLKGKLDMLSAQLDLRRDILERNARNEEEEVTIYVEGEEDDNMEVSDEESEGSAGEQRLLLKGFGGADASDSDEEDAEMGVFSNGIVKGDAESSGDSDAEEGLFDDEAEETDDDEESESDDEAASDEEDSD</sequence>
<organism evidence="6 7">
    <name type="scientific">Verruconis gallopava</name>
    <dbReference type="NCBI Taxonomy" id="253628"/>
    <lineage>
        <taxon>Eukaryota</taxon>
        <taxon>Fungi</taxon>
        <taxon>Dikarya</taxon>
        <taxon>Ascomycota</taxon>
        <taxon>Pezizomycotina</taxon>
        <taxon>Dothideomycetes</taxon>
        <taxon>Pleosporomycetidae</taxon>
        <taxon>Venturiales</taxon>
        <taxon>Sympoventuriaceae</taxon>
        <taxon>Verruconis</taxon>
    </lineage>
</organism>
<proteinExistence type="inferred from homology"/>
<feature type="compositionally biased region" description="Acidic residues" evidence="4">
    <location>
        <begin position="99"/>
        <end position="114"/>
    </location>
</feature>
<dbReference type="InParanoid" id="A0A0D2AI18"/>
<feature type="compositionally biased region" description="Acidic residues" evidence="4">
    <location>
        <begin position="403"/>
        <end position="441"/>
    </location>
</feature>
<dbReference type="EMBL" id="KN847535">
    <property type="protein sequence ID" value="KIW06240.1"/>
    <property type="molecule type" value="Genomic_DNA"/>
</dbReference>
<feature type="compositionally biased region" description="Basic and acidic residues" evidence="4">
    <location>
        <begin position="132"/>
        <end position="141"/>
    </location>
</feature>
<keyword evidence="7" id="KW-1185">Reference proteome</keyword>
<dbReference type="VEuPathDB" id="FungiDB:PV09_02714"/>
<dbReference type="AlphaFoldDB" id="A0A0D2AI18"/>
<evidence type="ECO:0000259" key="5">
    <source>
        <dbReference type="Pfam" id="PF04003"/>
    </source>
</evidence>
<dbReference type="GO" id="GO:0000462">
    <property type="term" value="P:maturation of SSU-rRNA from tricistronic rRNA transcript (SSU-rRNA, 5.8S rRNA, LSU-rRNA)"/>
    <property type="evidence" value="ECO:0007669"/>
    <property type="project" value="TreeGrafter"/>
</dbReference>
<protein>
    <recommendedName>
        <fullName evidence="5">Small-subunit processome Utp12 domain-containing protein</fullName>
    </recommendedName>
</protein>
<dbReference type="RefSeq" id="XP_016216109.1">
    <property type="nucleotide sequence ID" value="XM_016355803.1"/>
</dbReference>
<keyword evidence="2" id="KW-0539">Nucleus</keyword>